<dbReference type="GeneID" id="30207731"/>
<gene>
    <name evidence="1" type="ORF">I302_03332</name>
    <name evidence="2" type="ORF">I302_104624</name>
</gene>
<evidence type="ECO:0000313" key="2">
    <source>
        <dbReference type="EMBL" id="WVW82613.1"/>
    </source>
</evidence>
<reference evidence="1" key="3">
    <citation type="submission" date="2014-01" db="EMBL/GenBank/DDBJ databases">
        <title>Evolution of pathogenesis and genome organization in the Tremellales.</title>
        <authorList>
            <person name="Cuomo C."/>
            <person name="Litvintseva A."/>
            <person name="Heitman J."/>
            <person name="Chen Y."/>
            <person name="Sun S."/>
            <person name="Springer D."/>
            <person name="Dromer F."/>
            <person name="Young S."/>
            <person name="Zeng Q."/>
            <person name="Chapman S."/>
            <person name="Gujja S."/>
            <person name="Saif S."/>
            <person name="Birren B."/>
        </authorList>
    </citation>
    <scope>NUCLEOTIDE SEQUENCE</scope>
    <source>
        <strain evidence="1">CBS 10118</strain>
    </source>
</reference>
<dbReference type="AlphaFoldDB" id="A0A1B9GBS4"/>
<proteinExistence type="predicted"/>
<sequence length="140" mass="16033">MSIWPGSRLPSTSPLLYVICQRMRPERLRRHISRTLEEVLVERESTGTWREGFEGITIGIDIPAKDPHELAETHPLDSVHLKLSSDSNAGYFADSKITQSVSLRKLLPSDSDYCQPGWDWDDQTCRFISQRVDYLMPGKD</sequence>
<keyword evidence="3" id="KW-1185">Reference proteome</keyword>
<dbReference type="VEuPathDB" id="FungiDB:I302_03332"/>
<dbReference type="EMBL" id="KI894019">
    <property type="protein sequence ID" value="OCF28473.1"/>
    <property type="molecule type" value="Genomic_DNA"/>
</dbReference>
<reference evidence="2" key="2">
    <citation type="submission" date="2013-07" db="EMBL/GenBank/DDBJ databases">
        <authorList>
            <consortium name="The Broad Institute Genome Sequencing Platform"/>
            <person name="Cuomo C."/>
            <person name="Litvintseva A."/>
            <person name="Chen Y."/>
            <person name="Heitman J."/>
            <person name="Sun S."/>
            <person name="Springer D."/>
            <person name="Dromer F."/>
            <person name="Young S.K."/>
            <person name="Zeng Q."/>
            <person name="Gargeya S."/>
            <person name="Fitzgerald M."/>
            <person name="Abouelleil A."/>
            <person name="Alvarado L."/>
            <person name="Berlin A.M."/>
            <person name="Chapman S.B."/>
            <person name="Dewar J."/>
            <person name="Goldberg J."/>
            <person name="Griggs A."/>
            <person name="Gujja S."/>
            <person name="Hansen M."/>
            <person name="Howarth C."/>
            <person name="Imamovic A."/>
            <person name="Larimer J."/>
            <person name="McCowan C."/>
            <person name="Murphy C."/>
            <person name="Pearson M."/>
            <person name="Priest M."/>
            <person name="Roberts A."/>
            <person name="Saif S."/>
            <person name="Shea T."/>
            <person name="Sykes S."/>
            <person name="Wortman J."/>
            <person name="Nusbaum C."/>
            <person name="Birren B."/>
        </authorList>
    </citation>
    <scope>NUCLEOTIDE SEQUENCE</scope>
    <source>
        <strain evidence="2">CBS 10118</strain>
    </source>
</reference>
<accession>A0A1B9GBS4</accession>
<reference evidence="2" key="4">
    <citation type="submission" date="2024-02" db="EMBL/GenBank/DDBJ databases">
        <title>Comparative genomics of Cryptococcus and Kwoniella reveals pathogenesis evolution and contrasting modes of karyotype evolution via chromosome fusion or intercentromeric recombination.</title>
        <authorList>
            <person name="Coelho M.A."/>
            <person name="David-Palma M."/>
            <person name="Shea T."/>
            <person name="Bowers K."/>
            <person name="McGinley-Smith S."/>
            <person name="Mohammad A.W."/>
            <person name="Gnirke A."/>
            <person name="Yurkov A.M."/>
            <person name="Nowrousian M."/>
            <person name="Sun S."/>
            <person name="Cuomo C.A."/>
            <person name="Heitman J."/>
        </authorList>
    </citation>
    <scope>NUCLEOTIDE SEQUENCE</scope>
    <source>
        <strain evidence="2">CBS 10118</strain>
    </source>
</reference>
<name>A0A1B9GBS4_9TREE</name>
<dbReference type="Proteomes" id="UP000092730">
    <property type="component" value="Chromosome 2"/>
</dbReference>
<dbReference type="RefSeq" id="XP_019049543.1">
    <property type="nucleotide sequence ID" value="XM_019189981.1"/>
</dbReference>
<dbReference type="EMBL" id="CP144542">
    <property type="protein sequence ID" value="WVW82613.1"/>
    <property type="molecule type" value="Genomic_DNA"/>
</dbReference>
<evidence type="ECO:0000313" key="1">
    <source>
        <dbReference type="EMBL" id="OCF28473.1"/>
    </source>
</evidence>
<protein>
    <submittedName>
        <fullName evidence="1">Uncharacterized protein</fullName>
    </submittedName>
</protein>
<dbReference type="KEGG" id="kbi:30207731"/>
<evidence type="ECO:0000313" key="3">
    <source>
        <dbReference type="Proteomes" id="UP000092730"/>
    </source>
</evidence>
<reference evidence="1" key="1">
    <citation type="submission" date="2013-07" db="EMBL/GenBank/DDBJ databases">
        <title>The Genome Sequence of Cryptococcus bestiolae CBS10118.</title>
        <authorList>
            <consortium name="The Broad Institute Genome Sequencing Platform"/>
            <person name="Cuomo C."/>
            <person name="Litvintseva A."/>
            <person name="Chen Y."/>
            <person name="Heitman J."/>
            <person name="Sun S."/>
            <person name="Springer D."/>
            <person name="Dromer F."/>
            <person name="Young S.K."/>
            <person name="Zeng Q."/>
            <person name="Gargeya S."/>
            <person name="Fitzgerald M."/>
            <person name="Abouelleil A."/>
            <person name="Alvarado L."/>
            <person name="Berlin A.M."/>
            <person name="Chapman S.B."/>
            <person name="Dewar J."/>
            <person name="Goldberg J."/>
            <person name="Griggs A."/>
            <person name="Gujja S."/>
            <person name="Hansen M."/>
            <person name="Howarth C."/>
            <person name="Imamovic A."/>
            <person name="Larimer J."/>
            <person name="McCowan C."/>
            <person name="Murphy C."/>
            <person name="Pearson M."/>
            <person name="Priest M."/>
            <person name="Roberts A."/>
            <person name="Saif S."/>
            <person name="Shea T."/>
            <person name="Sykes S."/>
            <person name="Wortman J."/>
            <person name="Nusbaum C."/>
            <person name="Birren B."/>
        </authorList>
    </citation>
    <scope>NUCLEOTIDE SEQUENCE [LARGE SCALE GENOMIC DNA]</scope>
    <source>
        <strain evidence="1">CBS 10118</strain>
    </source>
</reference>
<organism evidence="1">
    <name type="scientific">Kwoniella bestiolae CBS 10118</name>
    <dbReference type="NCBI Taxonomy" id="1296100"/>
    <lineage>
        <taxon>Eukaryota</taxon>
        <taxon>Fungi</taxon>
        <taxon>Dikarya</taxon>
        <taxon>Basidiomycota</taxon>
        <taxon>Agaricomycotina</taxon>
        <taxon>Tremellomycetes</taxon>
        <taxon>Tremellales</taxon>
        <taxon>Cryptococcaceae</taxon>
        <taxon>Kwoniella</taxon>
    </lineage>
</organism>